<dbReference type="EMBL" id="PEYW01000019">
    <property type="protein sequence ID" value="PIS20900.1"/>
    <property type="molecule type" value="Genomic_DNA"/>
</dbReference>
<dbReference type="PANTHER" id="PTHR30348">
    <property type="entry name" value="UNCHARACTERIZED PROTEIN YECE"/>
    <property type="match status" value="1"/>
</dbReference>
<sequence>MSKIYIGTSGWAHADWKEVFYPSDVKVGNKLEYYRQFFNTVEINSTFYHNPPYQTWKNWALQTGPDFVFGIKGSRFISHILKLDNSLEPIKSLWQGVRLLGGKAGPVFLQLPNQFELNQYRLEKFVQNLPTKLKIALEFGHPSWYQNQVFSILEEKNVGLVLNKDTLKQGIAPITANFVYVRLPGTDGDGEGKIEEGDLAVWAKSITGWLERGLDVFVYFTNHQQARAIQDAKELKNLLNC</sequence>
<protein>
    <submittedName>
        <fullName evidence="1">DUF72 domain-containing protein</fullName>
    </submittedName>
</protein>
<dbReference type="Gene3D" id="3.20.20.410">
    <property type="entry name" value="Protein of unknown function UPF0759"/>
    <property type="match status" value="1"/>
</dbReference>
<dbReference type="PROSITE" id="PS00018">
    <property type="entry name" value="EF_HAND_1"/>
    <property type="match status" value="1"/>
</dbReference>
<proteinExistence type="predicted"/>
<name>A0A2H0X7J8_UNCKA</name>
<dbReference type="InterPro" id="IPR036520">
    <property type="entry name" value="UPF0759_sf"/>
</dbReference>
<comment type="caution">
    <text evidence="1">The sequence shown here is derived from an EMBL/GenBank/DDBJ whole genome shotgun (WGS) entry which is preliminary data.</text>
</comment>
<dbReference type="SUPFAM" id="SSF117396">
    <property type="entry name" value="TM1631-like"/>
    <property type="match status" value="1"/>
</dbReference>
<dbReference type="Proteomes" id="UP000231414">
    <property type="component" value="Unassembled WGS sequence"/>
</dbReference>
<accession>A0A2H0X7J8</accession>
<dbReference type="AlphaFoldDB" id="A0A2H0X7J8"/>
<organism evidence="1 2">
    <name type="scientific">candidate division WWE3 bacterium CG08_land_8_20_14_0_20_43_13</name>
    <dbReference type="NCBI Taxonomy" id="1975087"/>
    <lineage>
        <taxon>Bacteria</taxon>
        <taxon>Katanobacteria</taxon>
    </lineage>
</organism>
<dbReference type="InterPro" id="IPR002763">
    <property type="entry name" value="DUF72"/>
</dbReference>
<evidence type="ECO:0000313" key="2">
    <source>
        <dbReference type="Proteomes" id="UP000231414"/>
    </source>
</evidence>
<dbReference type="InterPro" id="IPR018247">
    <property type="entry name" value="EF_Hand_1_Ca_BS"/>
</dbReference>
<dbReference type="PANTHER" id="PTHR30348:SF4">
    <property type="entry name" value="DUF72 DOMAIN-CONTAINING PROTEIN"/>
    <property type="match status" value="1"/>
</dbReference>
<gene>
    <name evidence="1" type="ORF">COT52_01380</name>
</gene>
<evidence type="ECO:0000313" key="1">
    <source>
        <dbReference type="EMBL" id="PIS20900.1"/>
    </source>
</evidence>
<dbReference type="Pfam" id="PF01904">
    <property type="entry name" value="DUF72"/>
    <property type="match status" value="1"/>
</dbReference>
<reference evidence="2" key="1">
    <citation type="submission" date="2017-09" db="EMBL/GenBank/DDBJ databases">
        <title>Depth-based differentiation of microbial function through sediment-hosted aquifers and enrichment of novel symbionts in the deep terrestrial subsurface.</title>
        <authorList>
            <person name="Probst A.J."/>
            <person name="Ladd B."/>
            <person name="Jarett J.K."/>
            <person name="Geller-Mcgrath D.E."/>
            <person name="Sieber C.M.K."/>
            <person name="Emerson J.B."/>
            <person name="Anantharaman K."/>
            <person name="Thomas B.C."/>
            <person name="Malmstrom R."/>
            <person name="Stieglmeier M."/>
            <person name="Klingl A."/>
            <person name="Woyke T."/>
            <person name="Ryan C.M."/>
            <person name="Banfield J.F."/>
        </authorList>
    </citation>
    <scope>NUCLEOTIDE SEQUENCE [LARGE SCALE GENOMIC DNA]</scope>
</reference>